<dbReference type="AlphaFoldDB" id="A0A098E872"/>
<accession>A0A098E872</accession>
<proteinExistence type="predicted"/>
<organism evidence="1">
    <name type="scientific">groundwater metagenome</name>
    <dbReference type="NCBI Taxonomy" id="717931"/>
    <lineage>
        <taxon>unclassified sequences</taxon>
        <taxon>metagenomes</taxon>
        <taxon>ecological metagenomes</taxon>
    </lineage>
</organism>
<gene>
    <name evidence="1" type="ORF">MSIBF_A2020034</name>
</gene>
<name>A0A098E872_9ZZZZ</name>
<dbReference type="EMBL" id="CCXY01000116">
    <property type="protein sequence ID" value="CEG12212.1"/>
    <property type="molecule type" value="Genomic_DNA"/>
</dbReference>
<sequence length="41" mass="4806">MNMLTEVLRFNVLVIKLPINGQSIKQKKLKFISVNFSKRKT</sequence>
<reference evidence="1" key="1">
    <citation type="submission" date="2014-09" db="EMBL/GenBank/DDBJ databases">
        <authorList>
            <person name="Probst J Alexander"/>
        </authorList>
    </citation>
    <scope>NUCLEOTIDE SEQUENCE</scope>
</reference>
<evidence type="ECO:0000313" key="1">
    <source>
        <dbReference type="EMBL" id="CEG12212.1"/>
    </source>
</evidence>
<protein>
    <submittedName>
        <fullName evidence="1">Uncharacterized protein</fullName>
    </submittedName>
</protein>